<gene>
    <name evidence="9" type="ORF">SAMN02745116_01735</name>
</gene>
<dbReference type="InterPro" id="IPR029056">
    <property type="entry name" value="Ribokinase-like"/>
</dbReference>
<proteinExistence type="inferred from homology"/>
<dbReference type="OrthoDB" id="9801219at2"/>
<comment type="similarity">
    <text evidence="1">Belongs to the carbohydrate kinase pfkB family.</text>
</comment>
<dbReference type="GO" id="GO:0009024">
    <property type="term" value="F:tagatose-6-phosphate kinase activity"/>
    <property type="evidence" value="ECO:0007669"/>
    <property type="project" value="UniProtKB-EC"/>
</dbReference>
<evidence type="ECO:0000256" key="6">
    <source>
        <dbReference type="ARBA" id="ARBA00022840"/>
    </source>
</evidence>
<keyword evidence="3 7" id="KW-0423">Lactose metabolism</keyword>
<dbReference type="PANTHER" id="PTHR46566:SF1">
    <property type="entry name" value="1-PHOSPHOFRUCTOKINASE"/>
    <property type="match status" value="1"/>
</dbReference>
<dbReference type="CDD" id="cd01164">
    <property type="entry name" value="FruK_PfkB_like"/>
    <property type="match status" value="1"/>
</dbReference>
<dbReference type="NCBIfam" id="TIGR03828">
    <property type="entry name" value="pfkB"/>
    <property type="match status" value="1"/>
</dbReference>
<evidence type="ECO:0000259" key="8">
    <source>
        <dbReference type="Pfam" id="PF00294"/>
    </source>
</evidence>
<dbReference type="InterPro" id="IPR017583">
    <property type="entry name" value="Tagatose/fructose_Pkinase"/>
</dbReference>
<dbReference type="PANTHER" id="PTHR46566">
    <property type="entry name" value="1-PHOSPHOFRUCTOKINASE-RELATED"/>
    <property type="match status" value="1"/>
</dbReference>
<evidence type="ECO:0000313" key="9">
    <source>
        <dbReference type="EMBL" id="SJZ88883.1"/>
    </source>
</evidence>
<sequence>MQRIYTCTMNPAIDLFIATKQLQMNTVNRTLHDDIQANGKGVNVSLVLKMLGIENTAFGFSAGFTGKYIEDFLKKKGVDNQFIHVDGKTRINVFAQVLEDDCEYKLVNKGPFIPKNAIETLLEQIRQLNKGDFLCISGSLPKGVSEEILLEISKITHEKGVHLLLDSSSPIILDCLPYQPFLLKPNEEELAHWFGEEMISFEEYPFYLEQLLSCGAENILLSLGEKGGVYANPKQMLYANAPKGEVVNTACAGDTLLATFLKGIVCQENLAETLKTAIAAGSSTSFSQGLTDFHDVEKLKQQVTVRDFSVLQKEKSEWGV</sequence>
<accession>A0A1T4PBE7</accession>
<protein>
    <recommendedName>
        <fullName evidence="7">Tagatose-6-phosphate kinase</fullName>
        <ecNumber evidence="7">2.7.1.144</ecNumber>
    </recommendedName>
</protein>
<comment type="catalytic activity">
    <reaction evidence="7">
        <text>D-tagatofuranose 6-phosphate + ATP = D-tagatofuranose 1,6-bisphosphate + ADP + H(+)</text>
        <dbReference type="Rhea" id="RHEA:12420"/>
        <dbReference type="ChEBI" id="CHEBI:15378"/>
        <dbReference type="ChEBI" id="CHEBI:30616"/>
        <dbReference type="ChEBI" id="CHEBI:58694"/>
        <dbReference type="ChEBI" id="CHEBI:58695"/>
        <dbReference type="ChEBI" id="CHEBI:456216"/>
        <dbReference type="EC" id="2.7.1.144"/>
    </reaction>
</comment>
<evidence type="ECO:0000256" key="4">
    <source>
        <dbReference type="ARBA" id="ARBA00022741"/>
    </source>
</evidence>
<organism evidence="9 10">
    <name type="scientific">Pilibacter termitis</name>
    <dbReference type="NCBI Taxonomy" id="263852"/>
    <lineage>
        <taxon>Bacteria</taxon>
        <taxon>Bacillati</taxon>
        <taxon>Bacillota</taxon>
        <taxon>Bacilli</taxon>
        <taxon>Lactobacillales</taxon>
        <taxon>Enterococcaceae</taxon>
        <taxon>Pilibacter</taxon>
    </lineage>
</organism>
<keyword evidence="2 7" id="KW-0808">Transferase</keyword>
<dbReference type="GO" id="GO:0005988">
    <property type="term" value="P:lactose metabolic process"/>
    <property type="evidence" value="ECO:0007669"/>
    <property type="project" value="UniProtKB-KW"/>
</dbReference>
<comment type="pathway">
    <text evidence="7">Carbohydrate metabolism; D-tagatose 6-phosphate degradation; D-glyceraldehyde 3-phosphate and glycerone phosphate from D-tagatose 6-phosphate: step 1/2.</text>
</comment>
<dbReference type="EMBL" id="FUXI01000020">
    <property type="protein sequence ID" value="SJZ88883.1"/>
    <property type="molecule type" value="Genomic_DNA"/>
</dbReference>
<dbReference type="Proteomes" id="UP000190328">
    <property type="component" value="Unassembled WGS sequence"/>
</dbReference>
<evidence type="ECO:0000256" key="2">
    <source>
        <dbReference type="ARBA" id="ARBA00022679"/>
    </source>
</evidence>
<dbReference type="GO" id="GO:0005829">
    <property type="term" value="C:cytosol"/>
    <property type="evidence" value="ECO:0007669"/>
    <property type="project" value="TreeGrafter"/>
</dbReference>
<dbReference type="STRING" id="263852.SAMN02745116_01735"/>
<reference evidence="10" key="1">
    <citation type="submission" date="2017-02" db="EMBL/GenBank/DDBJ databases">
        <authorList>
            <person name="Varghese N."/>
            <person name="Submissions S."/>
        </authorList>
    </citation>
    <scope>NUCLEOTIDE SEQUENCE [LARGE SCALE GENOMIC DNA]</scope>
    <source>
        <strain evidence="10">ATCC BAA-1030</strain>
    </source>
</reference>
<dbReference type="PIRSF" id="PIRSF000535">
    <property type="entry name" value="1PFK/6PFK/LacC"/>
    <property type="match status" value="1"/>
</dbReference>
<keyword evidence="10" id="KW-1185">Reference proteome</keyword>
<dbReference type="EC" id="2.7.1.144" evidence="7"/>
<feature type="domain" description="Carbohydrate kinase PfkB" evidence="8">
    <location>
        <begin position="13"/>
        <end position="290"/>
    </location>
</feature>
<dbReference type="RefSeq" id="WP_078807670.1">
    <property type="nucleotide sequence ID" value="NZ_FUXI01000020.1"/>
</dbReference>
<dbReference type="InterPro" id="IPR011611">
    <property type="entry name" value="PfkB_dom"/>
</dbReference>
<dbReference type="UniPathway" id="UPA00704">
    <property type="reaction ID" value="UER00715"/>
</dbReference>
<evidence type="ECO:0000256" key="5">
    <source>
        <dbReference type="ARBA" id="ARBA00022777"/>
    </source>
</evidence>
<evidence type="ECO:0000256" key="7">
    <source>
        <dbReference type="PIRNR" id="PIRNR000535"/>
    </source>
</evidence>
<evidence type="ECO:0000256" key="3">
    <source>
        <dbReference type="ARBA" id="ARBA00022736"/>
    </source>
</evidence>
<dbReference type="NCBIfam" id="TIGR03168">
    <property type="entry name" value="1-PFK"/>
    <property type="match status" value="1"/>
</dbReference>
<dbReference type="Pfam" id="PF00294">
    <property type="entry name" value="PfkB"/>
    <property type="match status" value="1"/>
</dbReference>
<keyword evidence="6 7" id="KW-0067">ATP-binding</keyword>
<dbReference type="FunFam" id="3.40.1190.20:FF:000001">
    <property type="entry name" value="Phosphofructokinase"/>
    <property type="match status" value="1"/>
</dbReference>
<dbReference type="AlphaFoldDB" id="A0A1T4PBE7"/>
<dbReference type="SUPFAM" id="SSF53613">
    <property type="entry name" value="Ribokinase-like"/>
    <property type="match status" value="1"/>
</dbReference>
<name>A0A1T4PBE7_9ENTE</name>
<dbReference type="GO" id="GO:0016052">
    <property type="term" value="P:carbohydrate catabolic process"/>
    <property type="evidence" value="ECO:0007669"/>
    <property type="project" value="UniProtKB-ARBA"/>
</dbReference>
<comment type="similarity">
    <text evidence="7">Belongs to the carbohydrate kinase PfkB family. LacC subfamily.</text>
</comment>
<dbReference type="GO" id="GO:2001059">
    <property type="term" value="P:D-tagatose 6-phosphate catabolic process"/>
    <property type="evidence" value="ECO:0007669"/>
    <property type="project" value="UniProtKB-UniPathway"/>
</dbReference>
<evidence type="ECO:0000313" key="10">
    <source>
        <dbReference type="Proteomes" id="UP000190328"/>
    </source>
</evidence>
<keyword evidence="4 7" id="KW-0547">Nucleotide-binding</keyword>
<dbReference type="GO" id="GO:0005524">
    <property type="term" value="F:ATP binding"/>
    <property type="evidence" value="ECO:0007669"/>
    <property type="project" value="UniProtKB-KW"/>
</dbReference>
<dbReference type="GO" id="GO:0044281">
    <property type="term" value="P:small molecule metabolic process"/>
    <property type="evidence" value="ECO:0007669"/>
    <property type="project" value="UniProtKB-ARBA"/>
</dbReference>
<dbReference type="Gene3D" id="3.40.1190.20">
    <property type="match status" value="1"/>
</dbReference>
<keyword evidence="5 9" id="KW-0418">Kinase</keyword>
<evidence type="ECO:0000256" key="1">
    <source>
        <dbReference type="ARBA" id="ARBA00005380"/>
    </source>
</evidence>
<dbReference type="GO" id="GO:0008662">
    <property type="term" value="F:1-phosphofructokinase activity"/>
    <property type="evidence" value="ECO:0007669"/>
    <property type="project" value="InterPro"/>
</dbReference>
<dbReference type="InterPro" id="IPR022463">
    <property type="entry name" value="1-PFruKinase"/>
</dbReference>